<dbReference type="Proteomes" id="UP000042394">
    <property type="component" value="Unassembled WGS sequence"/>
</dbReference>
<dbReference type="EMBL" id="CQPD01000039">
    <property type="protein sequence ID" value="CNU78196.1"/>
    <property type="molecule type" value="Genomic_DNA"/>
</dbReference>
<name>A0A655DNS8_SALET</name>
<gene>
    <name evidence="3" type="ORF">ERS008198_04431</name>
    <name evidence="1" type="ORF">ERS008202_02553</name>
    <name evidence="2" type="ORF">ERS008207_03465</name>
</gene>
<evidence type="ECO:0000313" key="2">
    <source>
        <dbReference type="EMBL" id="CNU78196.1"/>
    </source>
</evidence>
<dbReference type="EMBL" id="CQPA01000059">
    <property type="protein sequence ID" value="CNV12922.1"/>
    <property type="molecule type" value="Genomic_DNA"/>
</dbReference>
<evidence type="ECO:0000313" key="1">
    <source>
        <dbReference type="EMBL" id="CNU35789.1"/>
    </source>
</evidence>
<protein>
    <submittedName>
        <fullName evidence="2">Uncharacterized protein</fullName>
    </submittedName>
</protein>
<evidence type="ECO:0000313" key="3">
    <source>
        <dbReference type="EMBL" id="CNV12922.1"/>
    </source>
</evidence>
<dbReference type="Proteomes" id="UP000041314">
    <property type="component" value="Unassembled WGS sequence"/>
</dbReference>
<proteinExistence type="predicted"/>
<sequence length="126" mass="14704">MRALLRRAGGELDHCQEYALVFIRQERAWQTNEQISHTDDDNEIEQQVTPGAAQNIAYAIGVVMRALIKQAVKPAEKAFFPFAMIAFGDGFEHRRAQRRRQDQRDQHRQRHRRYDGDRELTINCPG</sequence>
<evidence type="ECO:0000313" key="6">
    <source>
        <dbReference type="Proteomes" id="UP000042394"/>
    </source>
</evidence>
<organism evidence="2 6">
    <name type="scientific">Salmonella enterica subsp. enterica serovar Bovismorbificans</name>
    <dbReference type="NCBI Taxonomy" id="58097"/>
    <lineage>
        <taxon>Bacteria</taxon>
        <taxon>Pseudomonadati</taxon>
        <taxon>Pseudomonadota</taxon>
        <taxon>Gammaproteobacteria</taxon>
        <taxon>Enterobacterales</taxon>
        <taxon>Enterobacteriaceae</taxon>
        <taxon>Salmonella</taxon>
    </lineage>
</organism>
<evidence type="ECO:0000313" key="4">
    <source>
        <dbReference type="Proteomes" id="UP000039541"/>
    </source>
</evidence>
<reference evidence="4 5" key="1">
    <citation type="submission" date="2015-03" db="EMBL/GenBank/DDBJ databases">
        <authorList>
            <consortium name="Pathogen Informatics"/>
        </authorList>
    </citation>
    <scope>NUCLEOTIDE SEQUENCE [LARGE SCALE GENOMIC DNA]</scope>
    <source>
        <strain evidence="1 4">3476</strain>
        <strain evidence="3 5">A1104</strain>
        <strain evidence="2 6">D4891</strain>
    </source>
</reference>
<dbReference type="Proteomes" id="UP000039541">
    <property type="component" value="Unassembled WGS sequence"/>
</dbReference>
<evidence type="ECO:0000313" key="5">
    <source>
        <dbReference type="Proteomes" id="UP000041314"/>
    </source>
</evidence>
<dbReference type="EMBL" id="CQPC01000032">
    <property type="protein sequence ID" value="CNU35789.1"/>
    <property type="molecule type" value="Genomic_DNA"/>
</dbReference>
<accession>A0A655DNS8</accession>
<dbReference type="AlphaFoldDB" id="A0A655DNS8"/>